<dbReference type="SUPFAM" id="SSF52467">
    <property type="entry name" value="DHS-like NAD/FAD-binding domain"/>
    <property type="match status" value="1"/>
</dbReference>
<dbReference type="AlphaFoldDB" id="A0A5D8Z7J7"/>
<dbReference type="InterPro" id="IPR029035">
    <property type="entry name" value="DHS-like_NAD/FAD-binding_dom"/>
</dbReference>
<comment type="caution">
    <text evidence="1">The sequence shown here is derived from an EMBL/GenBank/DDBJ whole genome shotgun (WGS) entry which is preliminary data.</text>
</comment>
<protein>
    <submittedName>
        <fullName evidence="1">Uncharacterized protein</fullName>
    </submittedName>
</protein>
<dbReference type="Proteomes" id="UP000323164">
    <property type="component" value="Unassembled WGS sequence"/>
</dbReference>
<dbReference type="Pfam" id="PF13289">
    <property type="entry name" value="SIR2_2"/>
    <property type="match status" value="1"/>
</dbReference>
<dbReference type="RefSeq" id="WP_149352068.1">
    <property type="nucleotide sequence ID" value="NZ_VTRV01000027.1"/>
</dbReference>
<dbReference type="EMBL" id="VTRV01000027">
    <property type="protein sequence ID" value="TZF90771.1"/>
    <property type="molecule type" value="Genomic_DNA"/>
</dbReference>
<name>A0A5D8Z7J7_9GAMM</name>
<keyword evidence="2" id="KW-1185">Reference proteome</keyword>
<accession>A0A5D8Z7J7</accession>
<evidence type="ECO:0000313" key="1">
    <source>
        <dbReference type="EMBL" id="TZF90771.1"/>
    </source>
</evidence>
<proteinExistence type="predicted"/>
<reference evidence="1 2" key="1">
    <citation type="submission" date="2019-08" db="EMBL/GenBank/DDBJ databases">
        <title>Draft genome sequence of Lysobacter sp. UKS-15.</title>
        <authorList>
            <person name="Im W.-T."/>
        </authorList>
    </citation>
    <scope>NUCLEOTIDE SEQUENCE [LARGE SCALE GENOMIC DNA]</scope>
    <source>
        <strain evidence="1 2">UKS-15</strain>
    </source>
</reference>
<dbReference type="Gene3D" id="3.40.50.1220">
    <property type="entry name" value="TPP-binding domain"/>
    <property type="match status" value="1"/>
</dbReference>
<evidence type="ECO:0000313" key="2">
    <source>
        <dbReference type="Proteomes" id="UP000323164"/>
    </source>
</evidence>
<organism evidence="1 2">
    <name type="scientific">Cognatilysobacter lacus</name>
    <dbReference type="NCBI Taxonomy" id="1643323"/>
    <lineage>
        <taxon>Bacteria</taxon>
        <taxon>Pseudomonadati</taxon>
        <taxon>Pseudomonadota</taxon>
        <taxon>Gammaproteobacteria</taxon>
        <taxon>Lysobacterales</taxon>
        <taxon>Lysobacteraceae</taxon>
        <taxon>Cognatilysobacter</taxon>
    </lineage>
</organism>
<sequence length="441" mass="47884">MTEVSLDDGIGAAFDSAVSGRLTLLAGAGLSMAPPSSLPSAAQLAIDAKRRYTQLYGQKNPPFPDNIDDQAQYYFERGELATFFLNRLVDRHAFAGEPNEGHFAIADLLLVNAIRTAVTTNLDALIENAGSQLRGQLSVGVDEDLLAMEDERAGPLLKIHGCRVIDPANMVWARGQITVPPVSDRIAWSSTWLQGRLTNKDLLIVGYATDWDYLNEVLERALGSVNPSRVIVVDLADEAAFQHKAPELHRIASLSGQHLHIRASGDAFLAGLREQFSRSFIRGVLQSGASVVEESRAVPADLKDLPAGVDNKTLWQIRRDLEGCLPSSPCQMGSPPLAEQLVGMTLIEMRLAGAVLDGAYWRLNERLVRVIRSPNAALHRVRESYRREMAPVAAPDVVIAVGADACQLAGNIARPSANGSIARGADPRWLTRGEAMEEFDL</sequence>
<gene>
    <name evidence="1" type="ORF">FW784_03975</name>
</gene>
<dbReference type="OrthoDB" id="7802813at2"/>